<comment type="caution">
    <text evidence="2">The sequence shown here is derived from an EMBL/GenBank/DDBJ whole genome shotgun (WGS) entry which is preliminary data.</text>
</comment>
<dbReference type="SUPFAM" id="SSF54909">
    <property type="entry name" value="Dimeric alpha+beta barrel"/>
    <property type="match status" value="1"/>
</dbReference>
<dbReference type="PANTHER" id="PTHR41521">
    <property type="match status" value="1"/>
</dbReference>
<reference evidence="2 3" key="1">
    <citation type="submission" date="2019-07" db="EMBL/GenBank/DDBJ databases">
        <title>Qingshengfaniella alkalisoli gen. nov., sp. nov., isolated from saline soil.</title>
        <authorList>
            <person name="Xu L."/>
            <person name="Huang X.-X."/>
            <person name="Sun J.-Q."/>
        </authorList>
    </citation>
    <scope>NUCLEOTIDE SEQUENCE [LARGE SCALE GENOMIC DNA]</scope>
    <source>
        <strain evidence="2 3">DSM 27279</strain>
    </source>
</reference>
<evidence type="ECO:0000313" key="3">
    <source>
        <dbReference type="Proteomes" id="UP000318405"/>
    </source>
</evidence>
<feature type="domain" description="DUF1330" evidence="1">
    <location>
        <begin position="2"/>
        <end position="94"/>
    </location>
</feature>
<proteinExistence type="predicted"/>
<dbReference type="EMBL" id="VLTJ01000039">
    <property type="protein sequence ID" value="TSH90617.1"/>
    <property type="molecule type" value="Genomic_DNA"/>
</dbReference>
<dbReference type="InterPro" id="IPR011008">
    <property type="entry name" value="Dimeric_a/b-barrel"/>
</dbReference>
<evidence type="ECO:0000259" key="1">
    <source>
        <dbReference type="Pfam" id="PF07045"/>
    </source>
</evidence>
<dbReference type="RefSeq" id="WP_143950534.1">
    <property type="nucleotide sequence ID" value="NZ_BAABMB010000003.1"/>
</dbReference>
<name>A0A556ACL7_9BURK</name>
<sequence>MQAYAVARLRAVQFGPGIRTYLERIDATLAPYGGRFLIHGGARVVLEGGWPDDLVVIAFPGMDHARAWYASTPYQEILALRTAHARGDVMLIEGTAPGHRGIDVLPA</sequence>
<dbReference type="InterPro" id="IPR010753">
    <property type="entry name" value="DUF1330"/>
</dbReference>
<dbReference type="Gene3D" id="3.30.70.100">
    <property type="match status" value="1"/>
</dbReference>
<dbReference type="PANTHER" id="PTHR41521:SF4">
    <property type="entry name" value="BLR0684 PROTEIN"/>
    <property type="match status" value="1"/>
</dbReference>
<accession>A0A556ACL7</accession>
<gene>
    <name evidence="2" type="ORF">FOZ76_22700</name>
</gene>
<dbReference type="OrthoDB" id="516779at2"/>
<dbReference type="AlphaFoldDB" id="A0A556ACL7"/>
<protein>
    <submittedName>
        <fullName evidence="2">DUF1330 domain-containing protein</fullName>
    </submittedName>
</protein>
<evidence type="ECO:0000313" key="2">
    <source>
        <dbReference type="EMBL" id="TSH90617.1"/>
    </source>
</evidence>
<organism evidence="2 3">
    <name type="scientific">Verticiella sediminum</name>
    <dbReference type="NCBI Taxonomy" id="1247510"/>
    <lineage>
        <taxon>Bacteria</taxon>
        <taxon>Pseudomonadati</taxon>
        <taxon>Pseudomonadota</taxon>
        <taxon>Betaproteobacteria</taxon>
        <taxon>Burkholderiales</taxon>
        <taxon>Alcaligenaceae</taxon>
        <taxon>Verticiella</taxon>
    </lineage>
</organism>
<dbReference type="Pfam" id="PF07045">
    <property type="entry name" value="DUF1330"/>
    <property type="match status" value="1"/>
</dbReference>
<keyword evidence="3" id="KW-1185">Reference proteome</keyword>
<dbReference type="Proteomes" id="UP000318405">
    <property type="component" value="Unassembled WGS sequence"/>
</dbReference>